<dbReference type="EMBL" id="JASPKY010000943">
    <property type="protein sequence ID" value="KAK9680025.1"/>
    <property type="molecule type" value="Genomic_DNA"/>
</dbReference>
<reference evidence="2 3" key="1">
    <citation type="journal article" date="2024" name="BMC Genomics">
        <title>De novo assembly and annotation of Popillia japonica's genome with initial clues to its potential as an invasive pest.</title>
        <authorList>
            <person name="Cucini C."/>
            <person name="Boschi S."/>
            <person name="Funari R."/>
            <person name="Cardaioli E."/>
            <person name="Iannotti N."/>
            <person name="Marturano G."/>
            <person name="Paoli F."/>
            <person name="Bruttini M."/>
            <person name="Carapelli A."/>
            <person name="Frati F."/>
            <person name="Nardi F."/>
        </authorList>
    </citation>
    <scope>NUCLEOTIDE SEQUENCE [LARGE SCALE GENOMIC DNA]</scope>
    <source>
        <strain evidence="2">DMR45628</strain>
    </source>
</reference>
<accession>A0AAW1HTZ2</accession>
<evidence type="ECO:0000313" key="2">
    <source>
        <dbReference type="EMBL" id="KAK9680025.1"/>
    </source>
</evidence>
<gene>
    <name evidence="2" type="ORF">QE152_g39485</name>
</gene>
<evidence type="ECO:0000256" key="1">
    <source>
        <dbReference type="SAM" id="MobiDB-lite"/>
    </source>
</evidence>
<feature type="compositionally biased region" description="Polar residues" evidence="1">
    <location>
        <begin position="36"/>
        <end position="48"/>
    </location>
</feature>
<name>A0AAW1HTZ2_POPJA</name>
<proteinExistence type="predicted"/>
<organism evidence="2 3">
    <name type="scientific">Popillia japonica</name>
    <name type="common">Japanese beetle</name>
    <dbReference type="NCBI Taxonomy" id="7064"/>
    <lineage>
        <taxon>Eukaryota</taxon>
        <taxon>Metazoa</taxon>
        <taxon>Ecdysozoa</taxon>
        <taxon>Arthropoda</taxon>
        <taxon>Hexapoda</taxon>
        <taxon>Insecta</taxon>
        <taxon>Pterygota</taxon>
        <taxon>Neoptera</taxon>
        <taxon>Endopterygota</taxon>
        <taxon>Coleoptera</taxon>
        <taxon>Polyphaga</taxon>
        <taxon>Scarabaeiformia</taxon>
        <taxon>Scarabaeidae</taxon>
        <taxon>Rutelinae</taxon>
        <taxon>Popillia</taxon>
    </lineage>
</organism>
<keyword evidence="3" id="KW-1185">Reference proteome</keyword>
<dbReference type="Proteomes" id="UP001458880">
    <property type="component" value="Unassembled WGS sequence"/>
</dbReference>
<evidence type="ECO:0000313" key="3">
    <source>
        <dbReference type="Proteomes" id="UP001458880"/>
    </source>
</evidence>
<protein>
    <recommendedName>
        <fullName evidence="4">Enkurin domain-containing protein</fullName>
    </recommendedName>
</protein>
<sequence>MTETPAKEVNYITKNRVNKGKQHQNRPGPSSGGGQESLQRAAINNTSTNKIMELGAWKEGRKQNYERGIEIKENAVPVVHPPRKVPFALQDKLKEKLKQLEEDNAVPVVHPQRKVPFALQDKLKEKLKQLEEDQIISPCKTN</sequence>
<dbReference type="AlphaFoldDB" id="A0AAW1HTZ2"/>
<comment type="caution">
    <text evidence="2">The sequence shown here is derived from an EMBL/GenBank/DDBJ whole genome shotgun (WGS) entry which is preliminary data.</text>
</comment>
<feature type="region of interest" description="Disordered" evidence="1">
    <location>
        <begin position="1"/>
        <end position="48"/>
    </location>
</feature>
<evidence type="ECO:0008006" key="4">
    <source>
        <dbReference type="Google" id="ProtNLM"/>
    </source>
</evidence>